<feature type="region of interest" description="Disordered" evidence="7">
    <location>
        <begin position="121"/>
        <end position="184"/>
    </location>
</feature>
<feature type="region of interest" description="Disordered" evidence="7">
    <location>
        <begin position="196"/>
        <end position="215"/>
    </location>
</feature>
<evidence type="ECO:0000256" key="7">
    <source>
        <dbReference type="SAM" id="MobiDB-lite"/>
    </source>
</evidence>
<dbReference type="GO" id="GO:0005783">
    <property type="term" value="C:endoplasmic reticulum"/>
    <property type="evidence" value="ECO:0007669"/>
    <property type="project" value="TreeGrafter"/>
</dbReference>
<keyword evidence="5 8" id="KW-1133">Transmembrane helix</keyword>
<evidence type="ECO:0000256" key="5">
    <source>
        <dbReference type="ARBA" id="ARBA00022989"/>
    </source>
</evidence>
<evidence type="ECO:0000313" key="10">
    <source>
        <dbReference type="Proteomes" id="UP000829720"/>
    </source>
</evidence>
<reference evidence="9" key="1">
    <citation type="submission" date="2021-01" db="EMBL/GenBank/DDBJ databases">
        <authorList>
            <person name="Zahm M."/>
            <person name="Roques C."/>
            <person name="Cabau C."/>
            <person name="Klopp C."/>
            <person name="Donnadieu C."/>
            <person name="Jouanno E."/>
            <person name="Lampietro C."/>
            <person name="Louis A."/>
            <person name="Herpin A."/>
            <person name="Echchiki A."/>
            <person name="Berthelot C."/>
            <person name="Parey E."/>
            <person name="Roest-Crollius H."/>
            <person name="Braasch I."/>
            <person name="Postlethwait J."/>
            <person name="Bobe J."/>
            <person name="Montfort J."/>
            <person name="Bouchez O."/>
            <person name="Begum T."/>
            <person name="Mejri S."/>
            <person name="Adams A."/>
            <person name="Chen W.-J."/>
            <person name="Guiguen Y."/>
        </authorList>
    </citation>
    <scope>NUCLEOTIDE SEQUENCE</scope>
    <source>
        <tissue evidence="9">Blood</tissue>
    </source>
</reference>
<dbReference type="PANTHER" id="PTHR34093:SF1">
    <property type="entry name" value="CHLORIDE CHANNEL CLIC-LIKE PROTEIN 1"/>
    <property type="match status" value="1"/>
</dbReference>
<evidence type="ECO:0000256" key="3">
    <source>
        <dbReference type="ARBA" id="ARBA00015571"/>
    </source>
</evidence>
<evidence type="ECO:0000256" key="8">
    <source>
        <dbReference type="SAM" id="Phobius"/>
    </source>
</evidence>
<accession>A0A8T3D7A3</accession>
<dbReference type="AlphaFoldDB" id="A0A8T3D7A3"/>
<evidence type="ECO:0000256" key="4">
    <source>
        <dbReference type="ARBA" id="ARBA00022692"/>
    </source>
</evidence>
<evidence type="ECO:0000256" key="2">
    <source>
        <dbReference type="ARBA" id="ARBA00005944"/>
    </source>
</evidence>
<feature type="compositionally biased region" description="Polar residues" evidence="7">
    <location>
        <begin position="256"/>
        <end position="265"/>
    </location>
</feature>
<evidence type="ECO:0000256" key="1">
    <source>
        <dbReference type="ARBA" id="ARBA00004141"/>
    </source>
</evidence>
<comment type="caution">
    <text evidence="9">The sequence shown here is derived from an EMBL/GenBank/DDBJ whole genome shotgun (WGS) entry which is preliminary data.</text>
</comment>
<protein>
    <recommendedName>
        <fullName evidence="3">Chloride channel CLIC-like protein 1</fullName>
    </recommendedName>
</protein>
<dbReference type="OrthoDB" id="10037397at2759"/>
<dbReference type="EMBL" id="JAERUA010000013">
    <property type="protein sequence ID" value="KAI1891497.1"/>
    <property type="molecule type" value="Genomic_DNA"/>
</dbReference>
<dbReference type="GO" id="GO:0005254">
    <property type="term" value="F:chloride channel activity"/>
    <property type="evidence" value="ECO:0007669"/>
    <property type="project" value="TreeGrafter"/>
</dbReference>
<keyword evidence="10" id="KW-1185">Reference proteome</keyword>
<organism evidence="9 10">
    <name type="scientific">Albula goreensis</name>
    <dbReference type="NCBI Taxonomy" id="1534307"/>
    <lineage>
        <taxon>Eukaryota</taxon>
        <taxon>Metazoa</taxon>
        <taxon>Chordata</taxon>
        <taxon>Craniata</taxon>
        <taxon>Vertebrata</taxon>
        <taxon>Euteleostomi</taxon>
        <taxon>Actinopterygii</taxon>
        <taxon>Neopterygii</taxon>
        <taxon>Teleostei</taxon>
        <taxon>Albuliformes</taxon>
        <taxon>Albulidae</taxon>
        <taxon>Albula</taxon>
    </lineage>
</organism>
<dbReference type="Proteomes" id="UP000829720">
    <property type="component" value="Unassembled WGS sequence"/>
</dbReference>
<feature type="region of interest" description="Disordered" evidence="7">
    <location>
        <begin position="230"/>
        <end position="310"/>
    </location>
</feature>
<dbReference type="GO" id="GO:0016020">
    <property type="term" value="C:membrane"/>
    <property type="evidence" value="ECO:0007669"/>
    <property type="project" value="UniProtKB-SubCell"/>
</dbReference>
<gene>
    <name evidence="9" type="ORF">AGOR_G00144420</name>
</gene>
<comment type="subcellular location">
    <subcellularLocation>
        <location evidence="1">Membrane</location>
        <topology evidence="1">Multi-pass membrane protein</topology>
    </subcellularLocation>
</comment>
<keyword evidence="6 8" id="KW-0472">Membrane</keyword>
<dbReference type="InterPro" id="IPR009231">
    <property type="entry name" value="Chloride_chnl_CLIC-like"/>
</dbReference>
<evidence type="ECO:0000256" key="6">
    <source>
        <dbReference type="ARBA" id="ARBA00023136"/>
    </source>
</evidence>
<dbReference type="Pfam" id="PF05934">
    <property type="entry name" value="MCLC"/>
    <property type="match status" value="1"/>
</dbReference>
<keyword evidence="4 8" id="KW-0812">Transmembrane</keyword>
<comment type="similarity">
    <text evidence="2">Belongs to the chloride channel MCLC family.</text>
</comment>
<sequence>MESINEKCTGVKKIDWKDNLKEWFRSTWTLQDDPCKKYYEVLMVNPILLVPPTKAISVTITTFITEPLKHFGQGISEFLRALLKDLPVTLQIPVFVTIVLSILVFMYGSVQAAIHHAIPRPLGGRQDPPPPAVHQPQVPQLREAAPDQPAGDDEGRQPPPPRRPVIQHRGTLRQRRPNRNREDQQQVFVETLRQAEPSFSGDETDAQQQEVCPETEDCELLAESNVLKEEADTGNGNGAGDIQHNSNKGSLELKSRTVNSKTAQNKAEDISQDPHVPNVPDGLSEEKTTSITEEHIESIGRPIQETFHHS</sequence>
<proteinExistence type="inferred from homology"/>
<feature type="compositionally biased region" description="Basic and acidic residues" evidence="7">
    <location>
        <begin position="284"/>
        <end position="298"/>
    </location>
</feature>
<dbReference type="PANTHER" id="PTHR34093">
    <property type="entry name" value="CHLORIDE CHANNEL CLIC-LIKE PROTEIN 1"/>
    <property type="match status" value="1"/>
</dbReference>
<feature type="transmembrane region" description="Helical" evidence="8">
    <location>
        <begin position="90"/>
        <end position="110"/>
    </location>
</feature>
<name>A0A8T3D7A3_9TELE</name>
<evidence type="ECO:0000313" key="9">
    <source>
        <dbReference type="EMBL" id="KAI1891497.1"/>
    </source>
</evidence>